<dbReference type="AlphaFoldDB" id="A0A2T0VBM6"/>
<dbReference type="RefSeq" id="WP_106213240.1">
    <property type="nucleotide sequence ID" value="NZ_PVTL01000006.1"/>
</dbReference>
<keyword evidence="2 6" id="KW-0820">tRNA-binding</keyword>
<comment type="subunit">
    <text evidence="6 8">Part of the 50S ribosomal subunit.</text>
</comment>
<feature type="region of interest" description="Disordered" evidence="9">
    <location>
        <begin position="1"/>
        <end position="24"/>
    </location>
</feature>
<keyword evidence="3 6" id="KW-0689">Ribosomal protein</keyword>
<dbReference type="GO" id="GO:0000049">
    <property type="term" value="F:tRNA binding"/>
    <property type="evidence" value="ECO:0007669"/>
    <property type="project" value="UniProtKB-KW"/>
</dbReference>
<reference evidence="10 11" key="1">
    <citation type="submission" date="2018-03" db="EMBL/GenBank/DDBJ databases">
        <title>Genomic Encyclopedia of Type Strains, Phase III (KMG-III): the genomes of soil and plant-associated and newly described type strains.</title>
        <authorList>
            <person name="Whitman W."/>
        </authorList>
    </citation>
    <scope>NUCLEOTIDE SEQUENCE [LARGE SCALE GENOMIC DNA]</scope>
    <source>
        <strain evidence="10 11">CGMCC 1.12484</strain>
    </source>
</reference>
<dbReference type="PROSITE" id="PS00586">
    <property type="entry name" value="RIBOSOMAL_L16_1"/>
    <property type="match status" value="1"/>
</dbReference>
<evidence type="ECO:0000313" key="11">
    <source>
        <dbReference type="Proteomes" id="UP000237983"/>
    </source>
</evidence>
<keyword evidence="4 6" id="KW-0687">Ribonucleoprotein</keyword>
<dbReference type="PRINTS" id="PR00060">
    <property type="entry name" value="RIBOSOMALL16"/>
</dbReference>
<dbReference type="FunFam" id="3.90.1170.10:FF:000001">
    <property type="entry name" value="50S ribosomal protein L16"/>
    <property type="match status" value="1"/>
</dbReference>
<dbReference type="GO" id="GO:0019843">
    <property type="term" value="F:rRNA binding"/>
    <property type="evidence" value="ECO:0007669"/>
    <property type="project" value="UniProtKB-UniRule"/>
</dbReference>
<dbReference type="Pfam" id="PF00252">
    <property type="entry name" value="Ribosomal_L16"/>
    <property type="match status" value="1"/>
</dbReference>
<evidence type="ECO:0000313" key="10">
    <source>
        <dbReference type="EMBL" id="PRY67561.1"/>
    </source>
</evidence>
<dbReference type="PANTHER" id="PTHR12220">
    <property type="entry name" value="50S/60S RIBOSOMAL PROTEIN L16"/>
    <property type="match status" value="1"/>
</dbReference>
<evidence type="ECO:0000256" key="6">
    <source>
        <dbReference type="HAMAP-Rule" id="MF_01342"/>
    </source>
</evidence>
<evidence type="ECO:0000256" key="5">
    <source>
        <dbReference type="ARBA" id="ARBA00035198"/>
    </source>
</evidence>
<dbReference type="CDD" id="cd01433">
    <property type="entry name" value="Ribosomal_L16_L10e"/>
    <property type="match status" value="1"/>
</dbReference>
<dbReference type="InterPro" id="IPR016180">
    <property type="entry name" value="Ribosomal_uL16_dom"/>
</dbReference>
<evidence type="ECO:0000256" key="4">
    <source>
        <dbReference type="ARBA" id="ARBA00023274"/>
    </source>
</evidence>
<protein>
    <recommendedName>
        <fullName evidence="5 6">Large ribosomal subunit protein uL16</fullName>
    </recommendedName>
</protein>
<dbReference type="InterPro" id="IPR000114">
    <property type="entry name" value="Ribosomal_uL16_bact-type"/>
</dbReference>
<sequence>MLIPRRVKHRKQHHPGRTGQATGGTVVSFGEYGIQALTPAYVTNRQIEAARIAMTRHIKRGGKVWINIYPDRPLTKKPAETRMGSGKGSPEWWIANVKPGRVLFELSGVTEEVAREALTRAIHKLPLKARIIKREEGDA</sequence>
<dbReference type="GO" id="GO:0003735">
    <property type="term" value="F:structural constituent of ribosome"/>
    <property type="evidence" value="ECO:0007669"/>
    <property type="project" value="InterPro"/>
</dbReference>
<dbReference type="InterPro" id="IPR036920">
    <property type="entry name" value="Ribosomal_uL16_sf"/>
</dbReference>
<comment type="function">
    <text evidence="6 8">Binds 23S rRNA and is also seen to make contacts with the A and possibly P site tRNAs.</text>
</comment>
<dbReference type="GO" id="GO:0006412">
    <property type="term" value="P:translation"/>
    <property type="evidence" value="ECO:0007669"/>
    <property type="project" value="UniProtKB-UniRule"/>
</dbReference>
<dbReference type="OrthoDB" id="9802589at2"/>
<keyword evidence="11" id="KW-1185">Reference proteome</keyword>
<feature type="compositionally biased region" description="Basic residues" evidence="9">
    <location>
        <begin position="1"/>
        <end position="16"/>
    </location>
</feature>
<dbReference type="SUPFAM" id="SSF54686">
    <property type="entry name" value="Ribosomal protein L16p/L10e"/>
    <property type="match status" value="1"/>
</dbReference>
<proteinExistence type="inferred from homology"/>
<dbReference type="Proteomes" id="UP000237983">
    <property type="component" value="Unassembled WGS sequence"/>
</dbReference>
<keyword evidence="6 8" id="KW-0699">rRNA-binding</keyword>
<dbReference type="PANTHER" id="PTHR12220:SF13">
    <property type="entry name" value="LARGE RIBOSOMAL SUBUNIT PROTEIN UL16M"/>
    <property type="match status" value="1"/>
</dbReference>
<dbReference type="InterPro" id="IPR020798">
    <property type="entry name" value="Ribosomal_uL16_CS"/>
</dbReference>
<keyword evidence="6 8" id="KW-0694">RNA-binding</keyword>
<gene>
    <name evidence="6" type="primary">rplP</name>
    <name evidence="10" type="ORF">B0I08_106168</name>
</gene>
<dbReference type="HAMAP" id="MF_01342">
    <property type="entry name" value="Ribosomal_uL16"/>
    <property type="match status" value="1"/>
</dbReference>
<evidence type="ECO:0000256" key="1">
    <source>
        <dbReference type="ARBA" id="ARBA00008931"/>
    </source>
</evidence>
<dbReference type="InterPro" id="IPR047873">
    <property type="entry name" value="Ribosomal_uL16"/>
</dbReference>
<comment type="similarity">
    <text evidence="1 6 7">Belongs to the universal ribosomal protein uL16 family.</text>
</comment>
<comment type="caution">
    <text evidence="10">The sequence shown here is derived from an EMBL/GenBank/DDBJ whole genome shotgun (WGS) entry which is preliminary data.</text>
</comment>
<dbReference type="NCBIfam" id="TIGR01164">
    <property type="entry name" value="rplP_bact"/>
    <property type="match status" value="1"/>
</dbReference>
<evidence type="ECO:0000256" key="3">
    <source>
        <dbReference type="ARBA" id="ARBA00022980"/>
    </source>
</evidence>
<accession>A0A2T0VBM6</accession>
<evidence type="ECO:0000256" key="7">
    <source>
        <dbReference type="RuleBase" id="RU004413"/>
    </source>
</evidence>
<dbReference type="EMBL" id="PVTL01000006">
    <property type="protein sequence ID" value="PRY67561.1"/>
    <property type="molecule type" value="Genomic_DNA"/>
</dbReference>
<dbReference type="Gene3D" id="3.90.1170.10">
    <property type="entry name" value="Ribosomal protein L10e/L16"/>
    <property type="match status" value="1"/>
</dbReference>
<name>A0A2T0VBM6_9MICO</name>
<organism evidence="10 11">
    <name type="scientific">Glaciihabitans tibetensis</name>
    <dbReference type="NCBI Taxonomy" id="1266600"/>
    <lineage>
        <taxon>Bacteria</taxon>
        <taxon>Bacillati</taxon>
        <taxon>Actinomycetota</taxon>
        <taxon>Actinomycetes</taxon>
        <taxon>Micrococcales</taxon>
        <taxon>Microbacteriaceae</taxon>
        <taxon>Glaciihabitans</taxon>
    </lineage>
</organism>
<evidence type="ECO:0000256" key="9">
    <source>
        <dbReference type="SAM" id="MobiDB-lite"/>
    </source>
</evidence>
<evidence type="ECO:0000256" key="8">
    <source>
        <dbReference type="RuleBase" id="RU004414"/>
    </source>
</evidence>
<evidence type="ECO:0000256" key="2">
    <source>
        <dbReference type="ARBA" id="ARBA00022555"/>
    </source>
</evidence>
<dbReference type="GO" id="GO:0022625">
    <property type="term" value="C:cytosolic large ribosomal subunit"/>
    <property type="evidence" value="ECO:0007669"/>
    <property type="project" value="TreeGrafter"/>
</dbReference>
<dbReference type="PROSITE" id="PS00701">
    <property type="entry name" value="RIBOSOMAL_L16_2"/>
    <property type="match status" value="1"/>
</dbReference>